<reference evidence="1 2" key="1">
    <citation type="journal article" date="2013" name="Mar. Genomics">
        <title>Expression of sulfatases in Rhodopirellula baltica and the diversity of sulfatases in the genus Rhodopirellula.</title>
        <authorList>
            <person name="Wegner C.E."/>
            <person name="Richter-Heitmann T."/>
            <person name="Klindworth A."/>
            <person name="Klockow C."/>
            <person name="Richter M."/>
            <person name="Achstetter T."/>
            <person name="Glockner F.O."/>
            <person name="Harder J."/>
        </authorList>
    </citation>
    <scope>NUCLEOTIDE SEQUENCE [LARGE SCALE GENOMIC DNA]</scope>
    <source>
        <strain evidence="1 2">SM1</strain>
    </source>
</reference>
<proteinExistence type="predicted"/>
<accession>M5RNU4</accession>
<evidence type="ECO:0000313" key="1">
    <source>
        <dbReference type="EMBL" id="EMI20861.1"/>
    </source>
</evidence>
<gene>
    <name evidence="1" type="ORF">RMSM_02225</name>
</gene>
<organism evidence="1 2">
    <name type="scientific">Rhodopirellula maiorica SM1</name>
    <dbReference type="NCBI Taxonomy" id="1265738"/>
    <lineage>
        <taxon>Bacteria</taxon>
        <taxon>Pseudomonadati</taxon>
        <taxon>Planctomycetota</taxon>
        <taxon>Planctomycetia</taxon>
        <taxon>Pirellulales</taxon>
        <taxon>Pirellulaceae</taxon>
        <taxon>Novipirellula</taxon>
    </lineage>
</organism>
<comment type="caution">
    <text evidence="1">The sequence shown here is derived from an EMBL/GenBank/DDBJ whole genome shotgun (WGS) entry which is preliminary data.</text>
</comment>
<dbReference type="Proteomes" id="UP000011991">
    <property type="component" value="Unassembled WGS sequence"/>
</dbReference>
<dbReference type="EMBL" id="ANOG01000313">
    <property type="protein sequence ID" value="EMI20861.1"/>
    <property type="molecule type" value="Genomic_DNA"/>
</dbReference>
<protein>
    <submittedName>
        <fullName evidence="1">Uncharacterized protein</fullName>
    </submittedName>
</protein>
<sequence length="50" mass="5615">MAKKLRFSDDINRVGQNNAEVLIAEKANKQCEFLLAIESNCLLTHLVNVV</sequence>
<dbReference type="AlphaFoldDB" id="M5RNU4"/>
<dbReference type="PATRIC" id="fig|1265738.3.peg.2230"/>
<keyword evidence="2" id="KW-1185">Reference proteome</keyword>
<evidence type="ECO:0000313" key="2">
    <source>
        <dbReference type="Proteomes" id="UP000011991"/>
    </source>
</evidence>
<name>M5RNU4_9BACT</name>